<evidence type="ECO:0000313" key="4">
    <source>
        <dbReference type="Proteomes" id="UP000242243"/>
    </source>
</evidence>
<feature type="transmembrane region" description="Helical" evidence="1">
    <location>
        <begin position="83"/>
        <end position="99"/>
    </location>
</feature>
<dbReference type="Proteomes" id="UP000242243">
    <property type="component" value="Unassembled WGS sequence"/>
</dbReference>
<accession>A0A1I5RH59</accession>
<dbReference type="STRING" id="306540.SAMN05421839_13015"/>
<evidence type="ECO:0000256" key="1">
    <source>
        <dbReference type="SAM" id="Phobius"/>
    </source>
</evidence>
<protein>
    <submittedName>
        <fullName evidence="3">Uncharacterized protein</fullName>
    </submittedName>
</protein>
<dbReference type="RefSeq" id="WP_089832981.1">
    <property type="nucleotide sequence ID" value="NZ_BJWI01000033.1"/>
</dbReference>
<keyword evidence="1" id="KW-0472">Membrane</keyword>
<feature type="transmembrane region" description="Helical" evidence="1">
    <location>
        <begin position="111"/>
        <end position="133"/>
    </location>
</feature>
<keyword evidence="1" id="KW-1133">Transmembrane helix</keyword>
<reference evidence="2 5" key="2">
    <citation type="submission" date="2019-07" db="EMBL/GenBank/DDBJ databases">
        <title>Whole genome shotgun sequence of Halolactibacillus halophilus NBRC 100868.</title>
        <authorList>
            <person name="Hosoyama A."/>
            <person name="Uohara A."/>
            <person name="Ohji S."/>
            <person name="Ichikawa N."/>
        </authorList>
    </citation>
    <scope>NUCLEOTIDE SEQUENCE [LARGE SCALE GENOMIC DNA]</scope>
    <source>
        <strain evidence="2 5">NBRC 100868</strain>
    </source>
</reference>
<evidence type="ECO:0000313" key="2">
    <source>
        <dbReference type="EMBL" id="GEM02355.1"/>
    </source>
</evidence>
<feature type="transmembrane region" description="Helical" evidence="1">
    <location>
        <begin position="12"/>
        <end position="31"/>
    </location>
</feature>
<feature type="transmembrane region" description="Helical" evidence="1">
    <location>
        <begin position="145"/>
        <end position="162"/>
    </location>
</feature>
<keyword evidence="1" id="KW-0812">Transmembrane</keyword>
<proteinExistence type="predicted"/>
<feature type="transmembrane region" description="Helical" evidence="1">
    <location>
        <begin position="37"/>
        <end position="53"/>
    </location>
</feature>
<keyword evidence="5" id="KW-1185">Reference proteome</keyword>
<sequence length="184" mass="20732">MKGIHVDFKTIDLFLLSFMAIGSEVLSNVLMNHYSEAGFFISFSYLIVLIALVRWREKGMFVNVALTIPLVLFSETITVGLVFYYLLTSVFVAVIPFVNDKVSHFLRRKSYLDMAVTFYLVTLFARGVFSFLIGLTPIEAIQQTMLQLNFSVLISGLVLLLLKNTEGLLVNLVDSNEDSVEVVE</sequence>
<name>A0A1I5RH59_9BACI</name>
<evidence type="ECO:0000313" key="3">
    <source>
        <dbReference type="EMBL" id="SFP57873.1"/>
    </source>
</evidence>
<reference evidence="3 4" key="1">
    <citation type="submission" date="2016-10" db="EMBL/GenBank/DDBJ databases">
        <authorList>
            <person name="de Groot N.N."/>
        </authorList>
    </citation>
    <scope>NUCLEOTIDE SEQUENCE [LARGE SCALE GENOMIC DNA]</scope>
    <source>
        <strain evidence="3 4">DSM 17073</strain>
    </source>
</reference>
<gene>
    <name evidence="2" type="ORF">HHA03_18870</name>
    <name evidence="3" type="ORF">SAMN05421839_13015</name>
</gene>
<dbReference type="EMBL" id="BJWI01000033">
    <property type="protein sequence ID" value="GEM02355.1"/>
    <property type="molecule type" value="Genomic_DNA"/>
</dbReference>
<dbReference type="Proteomes" id="UP000321547">
    <property type="component" value="Unassembled WGS sequence"/>
</dbReference>
<evidence type="ECO:0000313" key="5">
    <source>
        <dbReference type="Proteomes" id="UP000321547"/>
    </source>
</evidence>
<dbReference type="AlphaFoldDB" id="A0A1I5RH59"/>
<dbReference type="EMBL" id="FOXC01000030">
    <property type="protein sequence ID" value="SFP57873.1"/>
    <property type="molecule type" value="Genomic_DNA"/>
</dbReference>
<organism evidence="3 4">
    <name type="scientific">Halolactibacillus halophilus</name>
    <dbReference type="NCBI Taxonomy" id="306540"/>
    <lineage>
        <taxon>Bacteria</taxon>
        <taxon>Bacillati</taxon>
        <taxon>Bacillota</taxon>
        <taxon>Bacilli</taxon>
        <taxon>Bacillales</taxon>
        <taxon>Bacillaceae</taxon>
        <taxon>Halolactibacillus</taxon>
    </lineage>
</organism>